<name>A0A8X6TJV4_NEPPI</name>
<feature type="compositionally biased region" description="Polar residues" evidence="1">
    <location>
        <begin position="62"/>
        <end position="74"/>
    </location>
</feature>
<dbReference type="AlphaFoldDB" id="A0A8X6TJV4"/>
<evidence type="ECO:0000313" key="3">
    <source>
        <dbReference type="Proteomes" id="UP000887013"/>
    </source>
</evidence>
<keyword evidence="3" id="KW-1185">Reference proteome</keyword>
<evidence type="ECO:0000313" key="2">
    <source>
        <dbReference type="EMBL" id="GFT22777.1"/>
    </source>
</evidence>
<gene>
    <name evidence="2" type="ORF">NPIL_274481</name>
</gene>
<accession>A0A8X6TJV4</accession>
<comment type="caution">
    <text evidence="2">The sequence shown here is derived from an EMBL/GenBank/DDBJ whole genome shotgun (WGS) entry which is preliminary data.</text>
</comment>
<reference evidence="2" key="1">
    <citation type="submission" date="2020-08" db="EMBL/GenBank/DDBJ databases">
        <title>Multicomponent nature underlies the extraordinary mechanical properties of spider dragline silk.</title>
        <authorList>
            <person name="Kono N."/>
            <person name="Nakamura H."/>
            <person name="Mori M."/>
            <person name="Yoshida Y."/>
            <person name="Ohtoshi R."/>
            <person name="Malay A.D."/>
            <person name="Moran D.A.P."/>
            <person name="Tomita M."/>
            <person name="Numata K."/>
            <person name="Arakawa K."/>
        </authorList>
    </citation>
    <scope>NUCLEOTIDE SEQUENCE</scope>
</reference>
<dbReference type="Proteomes" id="UP000887013">
    <property type="component" value="Unassembled WGS sequence"/>
</dbReference>
<sequence>MRHEIPTFLKKKKHGKNTRTKILLDHSAPIPVKPKPFVIFIFPPNVGGGVDPPEHNEGSDSLGESQRNRQQCNSGGLEKRAKSSPFSFYFGGGSAVVQVWRRVC</sequence>
<dbReference type="EMBL" id="BMAW01106157">
    <property type="protein sequence ID" value="GFT22777.1"/>
    <property type="molecule type" value="Genomic_DNA"/>
</dbReference>
<organism evidence="2 3">
    <name type="scientific">Nephila pilipes</name>
    <name type="common">Giant wood spider</name>
    <name type="synonym">Nephila maculata</name>
    <dbReference type="NCBI Taxonomy" id="299642"/>
    <lineage>
        <taxon>Eukaryota</taxon>
        <taxon>Metazoa</taxon>
        <taxon>Ecdysozoa</taxon>
        <taxon>Arthropoda</taxon>
        <taxon>Chelicerata</taxon>
        <taxon>Arachnida</taxon>
        <taxon>Araneae</taxon>
        <taxon>Araneomorphae</taxon>
        <taxon>Entelegynae</taxon>
        <taxon>Araneoidea</taxon>
        <taxon>Nephilidae</taxon>
        <taxon>Nephila</taxon>
    </lineage>
</organism>
<evidence type="ECO:0000256" key="1">
    <source>
        <dbReference type="SAM" id="MobiDB-lite"/>
    </source>
</evidence>
<feature type="region of interest" description="Disordered" evidence="1">
    <location>
        <begin position="49"/>
        <end position="83"/>
    </location>
</feature>
<protein>
    <submittedName>
        <fullName evidence="2">Uncharacterized protein</fullName>
    </submittedName>
</protein>
<proteinExistence type="predicted"/>